<evidence type="ECO:0000256" key="13">
    <source>
        <dbReference type="SAM" id="Phobius"/>
    </source>
</evidence>
<dbReference type="PROSITE" id="PS51384">
    <property type="entry name" value="FAD_FR"/>
    <property type="match status" value="1"/>
</dbReference>
<evidence type="ECO:0000313" key="15">
    <source>
        <dbReference type="EMBL" id="SBT65290.1"/>
    </source>
</evidence>
<dbReference type="SUPFAM" id="SSF63380">
    <property type="entry name" value="Riboflavin synthase domain-like"/>
    <property type="match status" value="1"/>
</dbReference>
<dbReference type="Gene3D" id="3.40.50.80">
    <property type="entry name" value="Nucleotide-binding domain of ferredoxin-NADP reductase (FNR) module"/>
    <property type="match status" value="1"/>
</dbReference>
<dbReference type="GO" id="GO:0016491">
    <property type="term" value="F:oxidoreductase activity"/>
    <property type="evidence" value="ECO:0007669"/>
    <property type="project" value="UniProtKB-KW"/>
</dbReference>
<feature type="transmembrane region" description="Helical" evidence="13">
    <location>
        <begin position="176"/>
        <end position="194"/>
    </location>
</feature>
<dbReference type="PANTHER" id="PTHR47354:SF8">
    <property type="entry name" value="1,2-PHENYLACETYL-COA EPOXIDASE, SUBUNIT E"/>
    <property type="match status" value="1"/>
</dbReference>
<evidence type="ECO:0000256" key="3">
    <source>
        <dbReference type="ARBA" id="ARBA00022630"/>
    </source>
</evidence>
<keyword evidence="11" id="KW-0411">Iron-sulfur</keyword>
<evidence type="ECO:0000256" key="1">
    <source>
        <dbReference type="ARBA" id="ARBA00001974"/>
    </source>
</evidence>
<dbReference type="SUPFAM" id="SSF52343">
    <property type="entry name" value="Ferredoxin reductase-like, C-terminal NADP-linked domain"/>
    <property type="match status" value="1"/>
</dbReference>
<dbReference type="RefSeq" id="WP_245666186.1">
    <property type="nucleotide sequence ID" value="NZ_FLRH01000003.1"/>
</dbReference>
<feature type="transmembrane region" description="Helical" evidence="13">
    <location>
        <begin position="206"/>
        <end position="226"/>
    </location>
</feature>
<feature type="transmembrane region" description="Helical" evidence="13">
    <location>
        <begin position="142"/>
        <end position="164"/>
    </location>
</feature>
<evidence type="ECO:0000256" key="12">
    <source>
        <dbReference type="ARBA" id="ARBA00023136"/>
    </source>
</evidence>
<proteinExistence type="predicted"/>
<evidence type="ECO:0000256" key="10">
    <source>
        <dbReference type="ARBA" id="ARBA00023004"/>
    </source>
</evidence>
<feature type="domain" description="FAD-binding FR-type" evidence="14">
    <location>
        <begin position="231"/>
        <end position="331"/>
    </location>
</feature>
<dbReference type="STRING" id="946078.GA0070622_2284"/>
<feature type="transmembrane region" description="Helical" evidence="13">
    <location>
        <begin position="61"/>
        <end position="81"/>
    </location>
</feature>
<dbReference type="Proteomes" id="UP000199558">
    <property type="component" value="Unassembled WGS sequence"/>
</dbReference>
<name>A0A1A9B6Z2_9ACTN</name>
<evidence type="ECO:0000256" key="5">
    <source>
        <dbReference type="ARBA" id="ARBA00022714"/>
    </source>
</evidence>
<evidence type="ECO:0000256" key="6">
    <source>
        <dbReference type="ARBA" id="ARBA00022723"/>
    </source>
</evidence>
<dbReference type="PANTHER" id="PTHR47354">
    <property type="entry name" value="NADH OXIDOREDUCTASE HCR"/>
    <property type="match status" value="1"/>
</dbReference>
<evidence type="ECO:0000259" key="14">
    <source>
        <dbReference type="PROSITE" id="PS51384"/>
    </source>
</evidence>
<sequence>MTAAVAGRRAPRRPPPTAPAWWADVAGALAALSLLVVTALWTADRGVQELLAGAATGLTSLGRLAGLVSADLMLVQVVLMARVPLLERRFGQDRIARWHRLAGFASFHLLLTHVLLTVLGYAGTARRGVLAETWDLVVTYPGMLLATAALSLLALVVVTSVRAARRRLRYESWHLLHLYAYLGVALALPHQLWTGADFLASPLARAYWWTVYLLALASVLIWRLGLPAWRSLRHRIEVAAVVAEAPGVTSVWLRGRDLHRLPVRAGQFLLWRFLDGPGWSRAHPYSLSAPPRGDLLRITVKDLGDGSARVAALRPGTRVLVEGPYGRLTGQHWRGGGITLLACGVGLTPLLALLWELPYTPGEAVLVHRARTPEDLVFSAELDRLVTERGLVVHHLVGPRAARPSWLPAYAEGLSDAEALRRLSPDVAGHDVFLCGPDSWVDAVRVATRAAGVPDAHVHHERFAW</sequence>
<keyword evidence="6" id="KW-0479">Metal-binding</keyword>
<accession>A0A1A9B6Z2</accession>
<gene>
    <name evidence="15" type="ORF">GA0070622_2284</name>
</gene>
<dbReference type="EMBL" id="FLRH01000003">
    <property type="protein sequence ID" value="SBT65290.1"/>
    <property type="molecule type" value="Genomic_DNA"/>
</dbReference>
<keyword evidence="3" id="KW-0285">Flavoprotein</keyword>
<keyword evidence="5" id="KW-0001">2Fe-2S</keyword>
<dbReference type="GO" id="GO:0046872">
    <property type="term" value="F:metal ion binding"/>
    <property type="evidence" value="ECO:0007669"/>
    <property type="project" value="UniProtKB-KW"/>
</dbReference>
<feature type="transmembrane region" description="Helical" evidence="13">
    <location>
        <begin position="101"/>
        <end position="122"/>
    </location>
</feature>
<organism evidence="15 16">
    <name type="scientific">Micromonospora sediminicola</name>
    <dbReference type="NCBI Taxonomy" id="946078"/>
    <lineage>
        <taxon>Bacteria</taxon>
        <taxon>Bacillati</taxon>
        <taxon>Actinomycetota</taxon>
        <taxon>Actinomycetes</taxon>
        <taxon>Micromonosporales</taxon>
        <taxon>Micromonosporaceae</taxon>
        <taxon>Micromonospora</taxon>
    </lineage>
</organism>
<keyword evidence="4 13" id="KW-0812">Transmembrane</keyword>
<dbReference type="Pfam" id="PF01794">
    <property type="entry name" value="Ferric_reduct"/>
    <property type="match status" value="1"/>
</dbReference>
<dbReference type="AlphaFoldDB" id="A0A1A9B6Z2"/>
<keyword evidence="9" id="KW-0560">Oxidoreductase</keyword>
<comment type="cofactor">
    <cofactor evidence="1">
        <name>FAD</name>
        <dbReference type="ChEBI" id="CHEBI:57692"/>
    </cofactor>
</comment>
<dbReference type="Gene3D" id="2.40.30.10">
    <property type="entry name" value="Translation factors"/>
    <property type="match status" value="1"/>
</dbReference>
<evidence type="ECO:0000256" key="11">
    <source>
        <dbReference type="ARBA" id="ARBA00023014"/>
    </source>
</evidence>
<evidence type="ECO:0000256" key="9">
    <source>
        <dbReference type="ARBA" id="ARBA00023002"/>
    </source>
</evidence>
<comment type="subcellular location">
    <subcellularLocation>
        <location evidence="2">Membrane</location>
        <topology evidence="2">Multi-pass membrane protein</topology>
    </subcellularLocation>
</comment>
<dbReference type="GO" id="GO:0016020">
    <property type="term" value="C:membrane"/>
    <property type="evidence" value="ECO:0007669"/>
    <property type="project" value="UniProtKB-SubCell"/>
</dbReference>
<dbReference type="InterPro" id="IPR017927">
    <property type="entry name" value="FAD-bd_FR_type"/>
</dbReference>
<feature type="transmembrane region" description="Helical" evidence="13">
    <location>
        <begin position="21"/>
        <end position="41"/>
    </location>
</feature>
<evidence type="ECO:0000313" key="16">
    <source>
        <dbReference type="Proteomes" id="UP000199558"/>
    </source>
</evidence>
<evidence type="ECO:0000256" key="2">
    <source>
        <dbReference type="ARBA" id="ARBA00004141"/>
    </source>
</evidence>
<keyword evidence="8 13" id="KW-1133">Transmembrane helix</keyword>
<keyword evidence="16" id="KW-1185">Reference proteome</keyword>
<dbReference type="CDD" id="cd06198">
    <property type="entry name" value="FNR_like_3"/>
    <property type="match status" value="1"/>
</dbReference>
<protein>
    <submittedName>
        <fullName evidence="15">Predicted ferric reductase</fullName>
    </submittedName>
</protein>
<evidence type="ECO:0000256" key="7">
    <source>
        <dbReference type="ARBA" id="ARBA00022827"/>
    </source>
</evidence>
<keyword evidence="10" id="KW-0408">Iron</keyword>
<dbReference type="GO" id="GO:0050660">
    <property type="term" value="F:flavin adenine dinucleotide binding"/>
    <property type="evidence" value="ECO:0007669"/>
    <property type="project" value="TreeGrafter"/>
</dbReference>
<dbReference type="InterPro" id="IPR013130">
    <property type="entry name" value="Fe3_Rdtase_TM_dom"/>
</dbReference>
<feature type="transmembrane region" description="Helical" evidence="13">
    <location>
        <begin position="337"/>
        <end position="355"/>
    </location>
</feature>
<evidence type="ECO:0000256" key="4">
    <source>
        <dbReference type="ARBA" id="ARBA00022692"/>
    </source>
</evidence>
<keyword evidence="7" id="KW-0274">FAD</keyword>
<dbReference type="Pfam" id="PF00175">
    <property type="entry name" value="NAD_binding_1"/>
    <property type="match status" value="1"/>
</dbReference>
<dbReference type="InterPro" id="IPR039261">
    <property type="entry name" value="FNR_nucleotide-bd"/>
</dbReference>
<dbReference type="InterPro" id="IPR050415">
    <property type="entry name" value="MRET"/>
</dbReference>
<dbReference type="InterPro" id="IPR017938">
    <property type="entry name" value="Riboflavin_synthase-like_b-brl"/>
</dbReference>
<keyword evidence="12 13" id="KW-0472">Membrane</keyword>
<reference evidence="16" key="1">
    <citation type="submission" date="2016-06" db="EMBL/GenBank/DDBJ databases">
        <authorList>
            <person name="Varghese N."/>
            <person name="Submissions Spin"/>
        </authorList>
    </citation>
    <scope>NUCLEOTIDE SEQUENCE [LARGE SCALE GENOMIC DNA]</scope>
    <source>
        <strain evidence="16">DSM 45794</strain>
    </source>
</reference>
<evidence type="ECO:0000256" key="8">
    <source>
        <dbReference type="ARBA" id="ARBA00022989"/>
    </source>
</evidence>
<dbReference type="InterPro" id="IPR001433">
    <property type="entry name" value="OxRdtase_FAD/NAD-bd"/>
</dbReference>
<dbReference type="GO" id="GO:0051537">
    <property type="term" value="F:2 iron, 2 sulfur cluster binding"/>
    <property type="evidence" value="ECO:0007669"/>
    <property type="project" value="UniProtKB-KW"/>
</dbReference>